<accession>A0ABT7DSD8</accession>
<comment type="caution">
    <text evidence="1">The sequence shown here is derived from an EMBL/GenBank/DDBJ whole genome shotgun (WGS) entry which is preliminary data.</text>
</comment>
<protein>
    <submittedName>
        <fullName evidence="1">Uncharacterized protein</fullName>
    </submittedName>
</protein>
<gene>
    <name evidence="1" type="ORF">PZA18_02840</name>
</gene>
<sequence>MSKDQNQEACSHYGLSQNKVGAVSLCPSCGVLRLSIAHVSIRLEPEDFDQLTQLMVSAQAHLEYLADAHEASLAGSNVEAPRNMH</sequence>
<reference evidence="1" key="1">
    <citation type="submission" date="2023-03" db="EMBL/GenBank/DDBJ databases">
        <title>Chitinimonas shenzhenensis gen. nov., sp. nov., a novel member of family Burkholderiaceae isolated from activated sludge collected in Shen Zhen, China.</title>
        <authorList>
            <person name="Wang X."/>
        </authorList>
    </citation>
    <scope>NUCLEOTIDE SEQUENCE</scope>
    <source>
        <strain evidence="1">DQS-5</strain>
    </source>
</reference>
<proteinExistence type="predicted"/>
<dbReference type="Proteomes" id="UP001172778">
    <property type="component" value="Unassembled WGS sequence"/>
</dbReference>
<keyword evidence="2" id="KW-1185">Reference proteome</keyword>
<dbReference type="RefSeq" id="WP_284099271.1">
    <property type="nucleotide sequence ID" value="NZ_JARRAF010000002.1"/>
</dbReference>
<dbReference type="EMBL" id="JARRAF010000002">
    <property type="protein sequence ID" value="MDK2122985.1"/>
    <property type="molecule type" value="Genomic_DNA"/>
</dbReference>
<evidence type="ECO:0000313" key="2">
    <source>
        <dbReference type="Proteomes" id="UP001172778"/>
    </source>
</evidence>
<evidence type="ECO:0000313" key="1">
    <source>
        <dbReference type="EMBL" id="MDK2122985.1"/>
    </source>
</evidence>
<name>A0ABT7DSD8_9NEIS</name>
<organism evidence="1 2">
    <name type="scientific">Parachitinimonas caeni</name>
    <dbReference type="NCBI Taxonomy" id="3031301"/>
    <lineage>
        <taxon>Bacteria</taxon>
        <taxon>Pseudomonadati</taxon>
        <taxon>Pseudomonadota</taxon>
        <taxon>Betaproteobacteria</taxon>
        <taxon>Neisseriales</taxon>
        <taxon>Chitinibacteraceae</taxon>
        <taxon>Parachitinimonas</taxon>
    </lineage>
</organism>